<dbReference type="HAMAP" id="MF_00615">
    <property type="entry name" value="RNApol_arch_Rpo12"/>
    <property type="match status" value="1"/>
</dbReference>
<name>A0A075GP41_9EURY</name>
<keyword evidence="2 8" id="KW-0963">Cytoplasm</keyword>
<comment type="similarity">
    <text evidence="8">Belongs to the archaeal Rpo12/eukaryotic RPC10 RNA polymerase subunit family.</text>
</comment>
<keyword evidence="7 8" id="KW-0804">Transcription</keyword>
<evidence type="ECO:0000256" key="2">
    <source>
        <dbReference type="ARBA" id="ARBA00022490"/>
    </source>
</evidence>
<reference evidence="10" key="1">
    <citation type="journal article" date="2014" name="Genome Biol. Evol.">
        <title>Pangenome evidence for extensive interdomain horizontal transfer affecting lineage core and shell genes in uncultured planktonic thaumarchaeota and euryarchaeota.</title>
        <authorList>
            <person name="Deschamps P."/>
            <person name="Zivanovic Y."/>
            <person name="Moreira D."/>
            <person name="Rodriguez-Valera F."/>
            <person name="Lopez-Garcia P."/>
        </authorList>
    </citation>
    <scope>NUCLEOTIDE SEQUENCE</scope>
</reference>
<comment type="subunit">
    <text evidence="8">Part of the RNA polymerase complex.</text>
</comment>
<keyword evidence="3 8" id="KW-0808">Transferase</keyword>
<evidence type="ECO:0000256" key="3">
    <source>
        <dbReference type="ARBA" id="ARBA00022679"/>
    </source>
</evidence>
<dbReference type="GO" id="GO:0000428">
    <property type="term" value="C:DNA-directed RNA polymerase complex"/>
    <property type="evidence" value="ECO:0007669"/>
    <property type="project" value="UniProtKB-KW"/>
</dbReference>
<evidence type="ECO:0000256" key="6">
    <source>
        <dbReference type="ARBA" id="ARBA00022833"/>
    </source>
</evidence>
<feature type="binding site" evidence="8">
    <location>
        <position position="71"/>
    </location>
    <ligand>
        <name>Zn(2+)</name>
        <dbReference type="ChEBI" id="CHEBI:29105"/>
    </ligand>
</feature>
<comment type="function">
    <text evidence="8">DNA-dependent RNA polymerase (RNAP) catalyzes the transcription of DNA into RNA using the four ribonucleoside triphosphates as substrates.</text>
</comment>
<comment type="subcellular location">
    <subcellularLocation>
        <location evidence="8">Cytoplasm</location>
    </subcellularLocation>
</comment>
<protein>
    <recommendedName>
        <fullName evidence="8">DNA-directed RNA polymerase subunit Rpo12</fullName>
        <ecNumber evidence="8">2.7.7.6</ecNumber>
    </recommendedName>
    <alternativeName>
        <fullName evidence="8">DNA-directed RNA polymerase subunit P</fullName>
    </alternativeName>
</protein>
<accession>A0A075GP41</accession>
<dbReference type="InterPro" id="IPR023464">
    <property type="entry name" value="Rpo12"/>
</dbReference>
<feature type="binding site" evidence="8">
    <location>
        <position position="56"/>
    </location>
    <ligand>
        <name>Zn(2+)</name>
        <dbReference type="ChEBI" id="CHEBI:29105"/>
    </ligand>
</feature>
<organism evidence="10">
    <name type="scientific">uncultured marine group II/III euryarchaeote KM3_185_F09</name>
    <dbReference type="NCBI Taxonomy" id="1457950"/>
    <lineage>
        <taxon>Archaea</taxon>
        <taxon>Methanobacteriati</taxon>
        <taxon>Methanobacteriota</taxon>
        <taxon>environmental samples</taxon>
    </lineage>
</organism>
<evidence type="ECO:0000256" key="5">
    <source>
        <dbReference type="ARBA" id="ARBA00022723"/>
    </source>
</evidence>
<dbReference type="AlphaFoldDB" id="A0A075GP41"/>
<keyword evidence="6 8" id="KW-0862">Zinc</keyword>
<proteinExistence type="inferred from homology"/>
<gene>
    <name evidence="8" type="primary">rpo12</name>
    <name evidence="8" type="synonym">rpoP</name>
</gene>
<dbReference type="SUPFAM" id="SSF63393">
    <property type="entry name" value="RNA polymerase subunits"/>
    <property type="match status" value="1"/>
</dbReference>
<dbReference type="EC" id="2.7.7.6" evidence="8"/>
<evidence type="ECO:0000256" key="8">
    <source>
        <dbReference type="HAMAP-Rule" id="MF_00615"/>
    </source>
</evidence>
<evidence type="ECO:0000256" key="9">
    <source>
        <dbReference type="SAM" id="MobiDB-lite"/>
    </source>
</evidence>
<dbReference type="EMBL" id="KF900745">
    <property type="protein sequence ID" value="AIF05604.1"/>
    <property type="molecule type" value="Genomic_DNA"/>
</dbReference>
<sequence>MERVYTFLDDRMFVYKCANINCKDTHRAPGWSQWINCESCGANALPVEILYRCLKCGIMEAFDQERNGVSCRSCGFRIFIKPRRSGTDPESGGEGAYKMIKAD</sequence>
<dbReference type="GO" id="GO:0006351">
    <property type="term" value="P:DNA-templated transcription"/>
    <property type="evidence" value="ECO:0007669"/>
    <property type="project" value="UniProtKB-UniRule"/>
</dbReference>
<dbReference type="InterPro" id="IPR029040">
    <property type="entry name" value="RPABC4/Spt4"/>
</dbReference>
<evidence type="ECO:0000256" key="7">
    <source>
        <dbReference type="ARBA" id="ARBA00023163"/>
    </source>
</evidence>
<evidence type="ECO:0000256" key="1">
    <source>
        <dbReference type="ARBA" id="ARBA00022478"/>
    </source>
</evidence>
<dbReference type="GO" id="GO:0003677">
    <property type="term" value="F:DNA binding"/>
    <property type="evidence" value="ECO:0007669"/>
    <property type="project" value="InterPro"/>
</dbReference>
<dbReference type="GO" id="GO:0008270">
    <property type="term" value="F:zinc ion binding"/>
    <property type="evidence" value="ECO:0007669"/>
    <property type="project" value="UniProtKB-UniRule"/>
</dbReference>
<evidence type="ECO:0000313" key="10">
    <source>
        <dbReference type="EMBL" id="AIF05604.1"/>
    </source>
</evidence>
<comment type="catalytic activity">
    <reaction evidence="8">
        <text>RNA(n) + a ribonucleoside 5'-triphosphate = RNA(n+1) + diphosphate</text>
        <dbReference type="Rhea" id="RHEA:21248"/>
        <dbReference type="Rhea" id="RHEA-COMP:14527"/>
        <dbReference type="Rhea" id="RHEA-COMP:17342"/>
        <dbReference type="ChEBI" id="CHEBI:33019"/>
        <dbReference type="ChEBI" id="CHEBI:61557"/>
        <dbReference type="ChEBI" id="CHEBI:140395"/>
        <dbReference type="EC" id="2.7.7.6"/>
    </reaction>
</comment>
<dbReference type="InterPro" id="IPR006591">
    <property type="entry name" value="RNAP_P/RPABC4"/>
</dbReference>
<dbReference type="GO" id="GO:0003899">
    <property type="term" value="F:DNA-directed RNA polymerase activity"/>
    <property type="evidence" value="ECO:0007669"/>
    <property type="project" value="UniProtKB-UniRule"/>
</dbReference>
<evidence type="ECO:0000256" key="4">
    <source>
        <dbReference type="ARBA" id="ARBA00022695"/>
    </source>
</evidence>
<feature type="binding site" evidence="8">
    <location>
        <position position="74"/>
    </location>
    <ligand>
        <name>Zn(2+)</name>
        <dbReference type="ChEBI" id="CHEBI:29105"/>
    </ligand>
</feature>
<keyword evidence="4 8" id="KW-0548">Nucleotidyltransferase</keyword>
<dbReference type="Gene3D" id="2.20.28.30">
    <property type="entry name" value="RNA polymerase ii, chain L"/>
    <property type="match status" value="1"/>
</dbReference>
<keyword evidence="1 8" id="KW-0240">DNA-directed RNA polymerase</keyword>
<keyword evidence="5 8" id="KW-0479">Metal-binding</keyword>
<dbReference type="GO" id="GO:0005737">
    <property type="term" value="C:cytoplasm"/>
    <property type="evidence" value="ECO:0007669"/>
    <property type="project" value="UniProtKB-SubCell"/>
</dbReference>
<dbReference type="Pfam" id="PF03604">
    <property type="entry name" value="Zn_ribbon_RPAB4"/>
    <property type="match status" value="1"/>
</dbReference>
<comment type="cofactor">
    <cofactor evidence="8">
        <name>Zn(2+)</name>
        <dbReference type="ChEBI" id="CHEBI:29105"/>
    </cofactor>
    <text evidence="8">Binds 1 zinc ion.</text>
</comment>
<dbReference type="SMART" id="SM00659">
    <property type="entry name" value="RPOLCX"/>
    <property type="match status" value="1"/>
</dbReference>
<feature type="region of interest" description="Disordered" evidence="9">
    <location>
        <begin position="84"/>
        <end position="103"/>
    </location>
</feature>